<feature type="transmembrane region" description="Helical" evidence="12">
    <location>
        <begin position="236"/>
        <end position="254"/>
    </location>
</feature>
<feature type="transmembrane region" description="Helical" evidence="12">
    <location>
        <begin position="53"/>
        <end position="72"/>
    </location>
</feature>
<proteinExistence type="inferred from homology"/>
<dbReference type="Pfam" id="PF00999">
    <property type="entry name" value="Na_H_Exchanger"/>
    <property type="match status" value="1"/>
</dbReference>
<keyword evidence="7" id="KW-0630">Potassium</keyword>
<feature type="transmembrane region" description="Helical" evidence="12">
    <location>
        <begin position="113"/>
        <end position="130"/>
    </location>
</feature>
<keyword evidence="4" id="KW-0050">Antiport</keyword>
<dbReference type="SUPFAM" id="SSF51735">
    <property type="entry name" value="NAD(P)-binding Rossmann-fold domains"/>
    <property type="match status" value="1"/>
</dbReference>
<feature type="transmembrane region" description="Helical" evidence="12">
    <location>
        <begin position="352"/>
        <end position="375"/>
    </location>
</feature>
<feature type="domain" description="RCK N-terminal" evidence="13">
    <location>
        <begin position="398"/>
        <end position="514"/>
    </location>
</feature>
<feature type="compositionally biased region" description="Basic and acidic residues" evidence="11">
    <location>
        <begin position="630"/>
        <end position="640"/>
    </location>
</feature>
<dbReference type="InterPro" id="IPR038770">
    <property type="entry name" value="Na+/solute_symporter_sf"/>
</dbReference>
<evidence type="ECO:0000256" key="5">
    <source>
        <dbReference type="ARBA" id="ARBA00022538"/>
    </source>
</evidence>
<dbReference type="GO" id="GO:1902600">
    <property type="term" value="P:proton transmembrane transport"/>
    <property type="evidence" value="ECO:0007669"/>
    <property type="project" value="InterPro"/>
</dbReference>
<gene>
    <name evidence="14" type="ORF">EC844_101194</name>
</gene>
<organism evidence="14 15">
    <name type="scientific">Acinetobacter calcoaceticus</name>
    <dbReference type="NCBI Taxonomy" id="471"/>
    <lineage>
        <taxon>Bacteria</taxon>
        <taxon>Pseudomonadati</taxon>
        <taxon>Pseudomonadota</taxon>
        <taxon>Gammaproteobacteria</taxon>
        <taxon>Moraxellales</taxon>
        <taxon>Moraxellaceae</taxon>
        <taxon>Acinetobacter</taxon>
        <taxon>Acinetobacter calcoaceticus/baumannii complex</taxon>
    </lineage>
</organism>
<keyword evidence="9" id="KW-0406">Ion transport</keyword>
<evidence type="ECO:0000256" key="9">
    <source>
        <dbReference type="ARBA" id="ARBA00023065"/>
    </source>
</evidence>
<evidence type="ECO:0000256" key="7">
    <source>
        <dbReference type="ARBA" id="ARBA00022958"/>
    </source>
</evidence>
<dbReference type="GO" id="GO:0012505">
    <property type="term" value="C:endomembrane system"/>
    <property type="evidence" value="ECO:0007669"/>
    <property type="project" value="UniProtKB-SubCell"/>
</dbReference>
<dbReference type="Proteomes" id="UP000294963">
    <property type="component" value="Unassembled WGS sequence"/>
</dbReference>
<dbReference type="InterPro" id="IPR036291">
    <property type="entry name" value="NAD(P)-bd_dom_sf"/>
</dbReference>
<dbReference type="FunFam" id="3.40.50.720:FF:000036">
    <property type="entry name" value="Glutathione-regulated potassium-efflux system protein KefB"/>
    <property type="match status" value="1"/>
</dbReference>
<dbReference type="PANTHER" id="PTHR46157:SF4">
    <property type="entry name" value="K(+) EFFLUX ANTIPORTER 3, CHLOROPLASTIC"/>
    <property type="match status" value="1"/>
</dbReference>
<evidence type="ECO:0000256" key="6">
    <source>
        <dbReference type="ARBA" id="ARBA00022692"/>
    </source>
</evidence>
<keyword evidence="3" id="KW-0813">Transport</keyword>
<evidence type="ECO:0000256" key="8">
    <source>
        <dbReference type="ARBA" id="ARBA00022989"/>
    </source>
</evidence>
<name>A0A4R1Y6R9_ACICA</name>
<evidence type="ECO:0000256" key="11">
    <source>
        <dbReference type="SAM" id="MobiDB-lite"/>
    </source>
</evidence>
<dbReference type="EMBL" id="SLVJ01000001">
    <property type="protein sequence ID" value="TCM70920.1"/>
    <property type="molecule type" value="Genomic_DNA"/>
</dbReference>
<feature type="transmembrane region" description="Helical" evidence="12">
    <location>
        <begin position="84"/>
        <end position="107"/>
    </location>
</feature>
<feature type="region of interest" description="Disordered" evidence="11">
    <location>
        <begin position="608"/>
        <end position="640"/>
    </location>
</feature>
<dbReference type="GO" id="GO:0005886">
    <property type="term" value="C:plasma membrane"/>
    <property type="evidence" value="ECO:0007669"/>
    <property type="project" value="TreeGrafter"/>
</dbReference>
<evidence type="ECO:0000256" key="3">
    <source>
        <dbReference type="ARBA" id="ARBA00022448"/>
    </source>
</evidence>
<feature type="transmembrane region" description="Helical" evidence="12">
    <location>
        <begin position="181"/>
        <end position="200"/>
    </location>
</feature>
<dbReference type="Pfam" id="PF02254">
    <property type="entry name" value="TrkA_N"/>
    <property type="match status" value="1"/>
</dbReference>
<accession>A0A4R1Y6R9</accession>
<dbReference type="GO" id="GO:0008324">
    <property type="term" value="F:monoatomic cation transmembrane transporter activity"/>
    <property type="evidence" value="ECO:0007669"/>
    <property type="project" value="InterPro"/>
</dbReference>
<dbReference type="PROSITE" id="PS51201">
    <property type="entry name" value="RCK_N"/>
    <property type="match status" value="1"/>
</dbReference>
<dbReference type="Gene3D" id="1.20.1530.20">
    <property type="match status" value="1"/>
</dbReference>
<feature type="transmembrane region" description="Helical" evidence="12">
    <location>
        <begin position="266"/>
        <end position="285"/>
    </location>
</feature>
<feature type="transmembrane region" description="Helical" evidence="12">
    <location>
        <begin position="291"/>
        <end position="311"/>
    </location>
</feature>
<evidence type="ECO:0000256" key="4">
    <source>
        <dbReference type="ARBA" id="ARBA00022449"/>
    </source>
</evidence>
<reference evidence="14 15" key="1">
    <citation type="submission" date="2019-03" db="EMBL/GenBank/DDBJ databases">
        <title>Genomic analyses of the natural microbiome of Caenorhabditis elegans.</title>
        <authorList>
            <person name="Samuel B."/>
        </authorList>
    </citation>
    <scope>NUCLEOTIDE SEQUENCE [LARGE SCALE GENOMIC DNA]</scope>
    <source>
        <strain evidence="14 15">JUb89</strain>
    </source>
</reference>
<evidence type="ECO:0000256" key="12">
    <source>
        <dbReference type="SAM" id="Phobius"/>
    </source>
</evidence>
<feature type="transmembrane region" description="Helical" evidence="12">
    <location>
        <begin position="150"/>
        <end position="169"/>
    </location>
</feature>
<dbReference type="PANTHER" id="PTHR46157">
    <property type="entry name" value="K(+) EFFLUX ANTIPORTER 3, CHLOROPLASTIC"/>
    <property type="match status" value="1"/>
</dbReference>
<feature type="transmembrane region" description="Helical" evidence="12">
    <location>
        <begin position="212"/>
        <end position="230"/>
    </location>
</feature>
<keyword evidence="6 12" id="KW-0812">Transmembrane</keyword>
<evidence type="ECO:0000256" key="10">
    <source>
        <dbReference type="ARBA" id="ARBA00023136"/>
    </source>
</evidence>
<dbReference type="GO" id="GO:0015297">
    <property type="term" value="F:antiporter activity"/>
    <property type="evidence" value="ECO:0007669"/>
    <property type="project" value="UniProtKB-KW"/>
</dbReference>
<keyword evidence="5" id="KW-0633">Potassium transport</keyword>
<dbReference type="InterPro" id="IPR004771">
    <property type="entry name" value="K/H_exchanger"/>
</dbReference>
<evidence type="ECO:0000313" key="15">
    <source>
        <dbReference type="Proteomes" id="UP000294963"/>
    </source>
</evidence>
<evidence type="ECO:0000256" key="2">
    <source>
        <dbReference type="ARBA" id="ARBA00005551"/>
    </source>
</evidence>
<sequence length="640" mass="71654">MSLLLQITLFLAAALILVPLGKRLGIATVLGYLFTGVILGPSVLNIASDPESIMHLAEYGVILLMFLIGLELRPQRLWQMRRSIFLIGSAQVLITGVVLMLTIWLLFQQQLSSSFVIGFALALSSTAFVLQMLTEKQQLNTTHGQQSFSILLFQDIAAIPLLAIIPMLAVKQSSTSHGIAYFAAIIAAFTGLFLFSRYVMRPFFRFVAQSGATELITAVGLFIVLGVVLLMNSLGVSTTLGAFLTGVLLADSEFRHELEASINPFKGLLLGLFFMTVGMTTPIALFVEMPVLIIGGALLLLLLKGCVLLGVARYFKYDWRNSLMIATSLAQGGEFAYVLLSVARSEKVLSDALIQPVTLIVTLSMVLTPMLYWLVSSVLIPRFEKTEQAQYDEIPDQHAPMIIAGFGRFGQIIARVAHMQHIAFTAVDHNLQRIDFVRRYGGKLYYGDPTQPELLRSAGIQHAKIFILALDDVEDSITVARYIRLNYPQLPLLARARDRHHLHLLRDLGIEYIWRETYLSSLGMAFRALCELGIPEEKAHQSVELFRDIDEQLLDQQQRIYTDDQKVYESYRNFITELEHLFESDSKAQQLQSASDADFGDQFEDAFDDEFDDAFENEPEAADAAPPQQDRLDIRRKEQD</sequence>
<dbReference type="NCBIfam" id="TIGR00932">
    <property type="entry name" value="2a37"/>
    <property type="match status" value="1"/>
</dbReference>
<dbReference type="AlphaFoldDB" id="A0A4R1Y6R9"/>
<comment type="subcellular location">
    <subcellularLocation>
        <location evidence="1">Endomembrane system</location>
        <topology evidence="1">Multi-pass membrane protein</topology>
    </subcellularLocation>
</comment>
<comment type="caution">
    <text evidence="14">The sequence shown here is derived from an EMBL/GenBank/DDBJ whole genome shotgun (WGS) entry which is preliminary data.</text>
</comment>
<evidence type="ECO:0000313" key="14">
    <source>
        <dbReference type="EMBL" id="TCM70920.1"/>
    </source>
</evidence>
<feature type="transmembrane region" description="Helical" evidence="12">
    <location>
        <begin position="323"/>
        <end position="340"/>
    </location>
</feature>
<keyword evidence="8 12" id="KW-1133">Transmembrane helix</keyword>
<dbReference type="InterPro" id="IPR006153">
    <property type="entry name" value="Cation/H_exchanger_TM"/>
</dbReference>
<evidence type="ECO:0000259" key="13">
    <source>
        <dbReference type="PROSITE" id="PS51201"/>
    </source>
</evidence>
<dbReference type="OrthoDB" id="9781411at2"/>
<dbReference type="InterPro" id="IPR003148">
    <property type="entry name" value="RCK_N"/>
</dbReference>
<keyword evidence="10 12" id="KW-0472">Membrane</keyword>
<evidence type="ECO:0000256" key="1">
    <source>
        <dbReference type="ARBA" id="ARBA00004127"/>
    </source>
</evidence>
<dbReference type="GO" id="GO:0006813">
    <property type="term" value="P:potassium ion transport"/>
    <property type="evidence" value="ECO:0007669"/>
    <property type="project" value="UniProtKB-KW"/>
</dbReference>
<feature type="compositionally biased region" description="Acidic residues" evidence="11">
    <location>
        <begin position="608"/>
        <end position="621"/>
    </location>
</feature>
<protein>
    <submittedName>
        <fullName evidence="14">Kef-type potassium/proton antiporter (CPA2 family)</fullName>
    </submittedName>
</protein>
<keyword evidence="15" id="KW-1185">Reference proteome</keyword>
<comment type="similarity">
    <text evidence="2">Belongs to the monovalent cation:proton antiporter 2 (CPA2) transporter (TC 2.A.37) family.</text>
</comment>
<dbReference type="Gene3D" id="3.40.50.720">
    <property type="entry name" value="NAD(P)-binding Rossmann-like Domain"/>
    <property type="match status" value="1"/>
</dbReference>